<dbReference type="InterPro" id="IPR034505">
    <property type="entry name" value="Coproporphyrinogen-III_oxidase"/>
</dbReference>
<dbReference type="InterPro" id="IPR007197">
    <property type="entry name" value="rSAM"/>
</dbReference>
<dbReference type="Proteomes" id="UP001314903">
    <property type="component" value="Unassembled WGS sequence"/>
</dbReference>
<dbReference type="SFLD" id="SFLDS00029">
    <property type="entry name" value="Radical_SAM"/>
    <property type="match status" value="1"/>
</dbReference>
<comment type="caution">
    <text evidence="7">The sequence shown here is derived from an EMBL/GenBank/DDBJ whole genome shotgun (WGS) entry which is preliminary data.</text>
</comment>
<evidence type="ECO:0000313" key="8">
    <source>
        <dbReference type="Proteomes" id="UP001314903"/>
    </source>
</evidence>
<keyword evidence="8" id="KW-1185">Reference proteome</keyword>
<feature type="domain" description="Radical SAM core" evidence="6">
    <location>
        <begin position="155"/>
        <end position="401"/>
    </location>
</feature>
<dbReference type="SUPFAM" id="SSF102114">
    <property type="entry name" value="Radical SAM enzymes"/>
    <property type="match status" value="1"/>
</dbReference>
<accession>A0ABS4KLZ1</accession>
<keyword evidence="3" id="KW-0408">Iron</keyword>
<dbReference type="Pfam" id="PF04055">
    <property type="entry name" value="Radical_SAM"/>
    <property type="match status" value="1"/>
</dbReference>
<evidence type="ECO:0000256" key="3">
    <source>
        <dbReference type="ARBA" id="ARBA00023004"/>
    </source>
</evidence>
<dbReference type="EC" id="1.3.98.3" evidence="7"/>
<dbReference type="NCBIfam" id="TIGR03994">
    <property type="entry name" value="rSAM_HemZ"/>
    <property type="match status" value="1"/>
</dbReference>
<dbReference type="InterPro" id="IPR058240">
    <property type="entry name" value="rSAM_sf"/>
</dbReference>
<dbReference type="InterPro" id="IPR013785">
    <property type="entry name" value="Aldolase_TIM"/>
</dbReference>
<dbReference type="EMBL" id="JAGGLI010000013">
    <property type="protein sequence ID" value="MBP2027634.1"/>
    <property type="molecule type" value="Genomic_DNA"/>
</dbReference>
<evidence type="ECO:0000256" key="2">
    <source>
        <dbReference type="ARBA" id="ARBA00022723"/>
    </source>
</evidence>
<dbReference type="RefSeq" id="WP_209660694.1">
    <property type="nucleotide sequence ID" value="NZ_JAGGLI010000013.1"/>
</dbReference>
<keyword evidence="5" id="KW-0175">Coiled coil</keyword>
<keyword evidence="4" id="KW-0411">Iron-sulfur</keyword>
<dbReference type="SFLD" id="SFLDF00310">
    <property type="entry name" value="oxygen-independent_coproporphy"/>
    <property type="match status" value="1"/>
</dbReference>
<dbReference type="Gene3D" id="3.20.20.70">
    <property type="entry name" value="Aldolase class I"/>
    <property type="match status" value="1"/>
</dbReference>
<evidence type="ECO:0000259" key="6">
    <source>
        <dbReference type="PROSITE" id="PS51918"/>
    </source>
</evidence>
<dbReference type="SFLD" id="SFLDG01065">
    <property type="entry name" value="anaerobic_coproporphyrinogen-I"/>
    <property type="match status" value="1"/>
</dbReference>
<dbReference type="InterPro" id="IPR023995">
    <property type="entry name" value="HemZ"/>
</dbReference>
<dbReference type="PROSITE" id="PS51918">
    <property type="entry name" value="RADICAL_SAM"/>
    <property type="match status" value="1"/>
</dbReference>
<evidence type="ECO:0000313" key="7">
    <source>
        <dbReference type="EMBL" id="MBP2027634.1"/>
    </source>
</evidence>
<dbReference type="GO" id="GO:0051989">
    <property type="term" value="F:coproporphyrinogen dehydrogenase activity"/>
    <property type="evidence" value="ECO:0007669"/>
    <property type="project" value="UniProtKB-EC"/>
</dbReference>
<dbReference type="PANTHER" id="PTHR13932">
    <property type="entry name" value="COPROPORPHYRINIGEN III OXIDASE"/>
    <property type="match status" value="1"/>
</dbReference>
<evidence type="ECO:0000256" key="1">
    <source>
        <dbReference type="ARBA" id="ARBA00022691"/>
    </source>
</evidence>
<keyword evidence="2" id="KW-0479">Metal-binding</keyword>
<keyword evidence="1" id="KW-0949">S-adenosyl-L-methionine</keyword>
<name>A0ABS4KLZ1_9FIRM</name>
<evidence type="ECO:0000256" key="5">
    <source>
        <dbReference type="SAM" id="Coils"/>
    </source>
</evidence>
<gene>
    <name evidence="7" type="ORF">J2Z35_001431</name>
</gene>
<protein>
    <submittedName>
        <fullName evidence="7">Oxygen-independent coproporphyrinogen-3 oxidase</fullName>
        <ecNumber evidence="7">1.3.98.3</ecNumber>
    </submittedName>
</protein>
<organism evidence="7 8">
    <name type="scientific">Acetoanaerobium pronyense</name>
    <dbReference type="NCBI Taxonomy" id="1482736"/>
    <lineage>
        <taxon>Bacteria</taxon>
        <taxon>Bacillati</taxon>
        <taxon>Bacillota</taxon>
        <taxon>Clostridia</taxon>
        <taxon>Peptostreptococcales</taxon>
        <taxon>Filifactoraceae</taxon>
        <taxon>Acetoanaerobium</taxon>
    </lineage>
</organism>
<dbReference type="InterPro" id="IPR006638">
    <property type="entry name" value="Elp3/MiaA/NifB-like_rSAM"/>
</dbReference>
<evidence type="ECO:0000256" key="4">
    <source>
        <dbReference type="ARBA" id="ARBA00023014"/>
    </source>
</evidence>
<sequence length="484" mass="56547">MIVKVDKEEYNYDLKELAKSFGIDIKIETIDLLESHGVSMENFIVLQGDSENKIIGKYYNNFLLEKEIFQSREDFLSEKNIYKRLFYSLLSDITKVSLPWGILTGIRPVKIVHKMLKEQLTRNQIRTSLVKEYYIQEKKADLIIDIAFRQNTLLNKIKDTVAIYISIPFCPSRCNYCSFFSCDIKTESNLVDDYLLSLKYEIQKVFESDYLKDKIITSIYIGGGTPSSINEKQLEFLMNTIDENINKNNILEFTFEGGRPETLNSEKLKILKTFNVTRLSINPQTMNDKTLIKIGRNHTSKDIIDCFNLARKNGFDNINMDIILGLEDETAEELENTLKEIKKLHPESLTVHTLSLKRASKLIESVKKDKTKLNTNDIYMFMSMTEQYAKDMNLHPYYLYRQKNILLNLENIGYSKSSLESFYNIGIMEEKQTILAFGAGAISKFYYEPNDRIERIPNIKDVRLYIKRIDELIEKKLKEVEKWS</sequence>
<feature type="coiled-coil region" evidence="5">
    <location>
        <begin position="324"/>
        <end position="376"/>
    </location>
</feature>
<dbReference type="CDD" id="cd01335">
    <property type="entry name" value="Radical_SAM"/>
    <property type="match status" value="1"/>
</dbReference>
<proteinExistence type="predicted"/>
<dbReference type="PANTHER" id="PTHR13932:SF1">
    <property type="entry name" value="OXYGEN-INDEPENDENT COPROPORPHYRINOGEN-III OXIDASE-LIKE PROTEIN HEMZ"/>
    <property type="match status" value="1"/>
</dbReference>
<dbReference type="SMART" id="SM00729">
    <property type="entry name" value="Elp3"/>
    <property type="match status" value="1"/>
</dbReference>
<keyword evidence="7" id="KW-0560">Oxidoreductase</keyword>
<reference evidence="7 8" key="1">
    <citation type="submission" date="2021-03" db="EMBL/GenBank/DDBJ databases">
        <title>Genomic Encyclopedia of Type Strains, Phase IV (KMG-IV): sequencing the most valuable type-strain genomes for metagenomic binning, comparative biology and taxonomic classification.</title>
        <authorList>
            <person name="Goeker M."/>
        </authorList>
    </citation>
    <scope>NUCLEOTIDE SEQUENCE [LARGE SCALE GENOMIC DNA]</scope>
    <source>
        <strain evidence="7 8">DSM 27512</strain>
    </source>
</reference>